<organism evidence="2 3">
    <name type="scientific">Araneus ventricosus</name>
    <name type="common">Orbweaver spider</name>
    <name type="synonym">Epeira ventricosa</name>
    <dbReference type="NCBI Taxonomy" id="182803"/>
    <lineage>
        <taxon>Eukaryota</taxon>
        <taxon>Metazoa</taxon>
        <taxon>Ecdysozoa</taxon>
        <taxon>Arthropoda</taxon>
        <taxon>Chelicerata</taxon>
        <taxon>Arachnida</taxon>
        <taxon>Araneae</taxon>
        <taxon>Araneomorphae</taxon>
        <taxon>Entelegynae</taxon>
        <taxon>Araneoidea</taxon>
        <taxon>Araneidae</taxon>
        <taxon>Araneus</taxon>
    </lineage>
</organism>
<reference evidence="2 3" key="1">
    <citation type="journal article" date="2019" name="Sci. Rep.">
        <title>Orb-weaving spider Araneus ventricosus genome elucidates the spidroin gene catalogue.</title>
        <authorList>
            <person name="Kono N."/>
            <person name="Nakamura H."/>
            <person name="Ohtoshi R."/>
            <person name="Moran D.A.P."/>
            <person name="Shinohara A."/>
            <person name="Yoshida Y."/>
            <person name="Fujiwara M."/>
            <person name="Mori M."/>
            <person name="Tomita M."/>
            <person name="Arakawa K."/>
        </authorList>
    </citation>
    <scope>NUCLEOTIDE SEQUENCE [LARGE SCALE GENOMIC DNA]</scope>
</reference>
<name>A0A4Y2DQT6_ARAVE</name>
<dbReference type="OrthoDB" id="6437148at2759"/>
<sequence>MEPTATVLTPLASNQTDIFYATVSNGEEFQLASPSCSKVQQFRETKLEFIAVFTLLAGKDLYWADLNGHNTLWGYNDVDSRGIAIEEFILANNIFINNSSNAPPTFICNTSKACPDLSLCTQQMIGEIANWEVLEEPFLSYHQYIEITIDSSVMNCTFIRYKTLHGNHNIFPKNLKPYVNSIMGAIRNSQNKKDNNEATNILQNSVIEAYNKFYRTKNQNLSPTPNWYTEDLEEEEEKRLKELRRLAQRASQYERYADSNSIKKS</sequence>
<feature type="domain" description="Endonuclease/exonuclease/phosphatase" evidence="1">
    <location>
        <begin position="60"/>
        <end position="145"/>
    </location>
</feature>
<protein>
    <recommendedName>
        <fullName evidence="1">Endonuclease/exonuclease/phosphatase domain-containing protein</fullName>
    </recommendedName>
</protein>
<dbReference type="SUPFAM" id="SSF56219">
    <property type="entry name" value="DNase I-like"/>
    <property type="match status" value="1"/>
</dbReference>
<evidence type="ECO:0000259" key="1">
    <source>
        <dbReference type="Pfam" id="PF14529"/>
    </source>
</evidence>
<accession>A0A4Y2DQT6</accession>
<evidence type="ECO:0000313" key="2">
    <source>
        <dbReference type="EMBL" id="GBM17975.1"/>
    </source>
</evidence>
<dbReference type="AlphaFoldDB" id="A0A4Y2DQT6"/>
<dbReference type="Gene3D" id="3.60.10.10">
    <property type="entry name" value="Endonuclease/exonuclease/phosphatase"/>
    <property type="match status" value="1"/>
</dbReference>
<dbReference type="EMBL" id="BGPR01000397">
    <property type="protein sequence ID" value="GBM17975.1"/>
    <property type="molecule type" value="Genomic_DNA"/>
</dbReference>
<proteinExistence type="predicted"/>
<gene>
    <name evidence="2" type="ORF">AVEN_238378_1</name>
</gene>
<keyword evidence="3" id="KW-1185">Reference proteome</keyword>
<comment type="caution">
    <text evidence="2">The sequence shown here is derived from an EMBL/GenBank/DDBJ whole genome shotgun (WGS) entry which is preliminary data.</text>
</comment>
<evidence type="ECO:0000313" key="3">
    <source>
        <dbReference type="Proteomes" id="UP000499080"/>
    </source>
</evidence>
<dbReference type="Proteomes" id="UP000499080">
    <property type="component" value="Unassembled WGS sequence"/>
</dbReference>
<dbReference type="Pfam" id="PF14529">
    <property type="entry name" value="Exo_endo_phos_2"/>
    <property type="match status" value="1"/>
</dbReference>
<dbReference type="InterPro" id="IPR005135">
    <property type="entry name" value="Endo/exonuclease/phosphatase"/>
</dbReference>
<dbReference type="InterPro" id="IPR036691">
    <property type="entry name" value="Endo/exonu/phosph_ase_sf"/>
</dbReference>
<dbReference type="GO" id="GO:0003824">
    <property type="term" value="F:catalytic activity"/>
    <property type="evidence" value="ECO:0007669"/>
    <property type="project" value="InterPro"/>
</dbReference>